<evidence type="ECO:0000313" key="2">
    <source>
        <dbReference type="Proteomes" id="UP000253410"/>
    </source>
</evidence>
<protein>
    <recommendedName>
        <fullName evidence="3">CRISPR-associated protein Csh1</fullName>
    </recommendedName>
</protein>
<dbReference type="AlphaFoldDB" id="A0A365XZJ4"/>
<gene>
    <name evidence="1" type="ORF">DF182_04170</name>
</gene>
<dbReference type="RefSeq" id="WP_113614407.1">
    <property type="nucleotide sequence ID" value="NZ_QFFJ01000001.1"/>
</dbReference>
<keyword evidence="2" id="KW-1185">Reference proteome</keyword>
<name>A0A365XZJ4_9BACT</name>
<comment type="caution">
    <text evidence="1">The sequence shown here is derived from an EMBL/GenBank/DDBJ whole genome shotgun (WGS) entry which is preliminary data.</text>
</comment>
<sequence length="622" mass="72622">MINVLSGFIESLDPAFKSIGIKVKEGLHILLRIQQKDGRIFMDNNSLVQYAFTRKKDSTMEENKFIKESAALSRLSWCVDTNKCFDLPIKAIHSCSPYCVAIKRENLTGGEKYKSNTKTQVYERINAYFDKAIALVPSKEDQEYVKVFAQALDSEEKFNSWLNLVPLYDQVKDAEYVIFYLDVPREKYEQANNQYLTDKLFNTNEYNQLYEGILHGTSNFQNGYPTKKPFLTHQTASFDIANRISTQTARNLYDFQEIIGRGILPNPLPIFIHKDDLPDSPKGHLGKDAIALFKKNAEIKERVGFREIIEELYYKHDLQLHNYHLLYYDRGSIKDFGAVDNFQYYLRDEENNPWHIKDLFNSKSSNYIDNVFELQQAVLQPIFNNALITKTKARTYQYRYFEDIDPEYCKSDRTFLLVMEYRNAFYDYIYKSIKSSVTQQMFDSILRISILEDIRLDKIENGYDKEDRNIREKLNIWFSLSEKFNLSHNKSKETMANKLKEHQDFIKKLAKNEVHIESDDQYAFAAGQVIYQLLYRSRSQDKSHKLLDPFLRHVSASNLNKAIVKLLASYIHELFSSGFDRSIAAVTAHSTNTNIQDLMPSLVSGYFSENALFSTSREKNEN</sequence>
<evidence type="ECO:0008006" key="3">
    <source>
        <dbReference type="Google" id="ProtNLM"/>
    </source>
</evidence>
<organism evidence="1 2">
    <name type="scientific">Chitinophaga flava</name>
    <dbReference type="NCBI Taxonomy" id="2259036"/>
    <lineage>
        <taxon>Bacteria</taxon>
        <taxon>Pseudomonadati</taxon>
        <taxon>Bacteroidota</taxon>
        <taxon>Chitinophagia</taxon>
        <taxon>Chitinophagales</taxon>
        <taxon>Chitinophagaceae</taxon>
        <taxon>Chitinophaga</taxon>
    </lineage>
</organism>
<accession>A0A365XZJ4</accession>
<dbReference type="Proteomes" id="UP000253410">
    <property type="component" value="Unassembled WGS sequence"/>
</dbReference>
<reference evidence="1 2" key="1">
    <citation type="submission" date="2018-05" db="EMBL/GenBank/DDBJ databases">
        <title>Chitinophaga sp. K3CV102501T nov., isolated from isolated from a monsoon evergreen broad-leaved forest soil.</title>
        <authorList>
            <person name="Lv Y."/>
        </authorList>
    </citation>
    <scope>NUCLEOTIDE SEQUENCE [LARGE SCALE GENOMIC DNA]</scope>
    <source>
        <strain evidence="1 2">GDMCC 1.1325</strain>
    </source>
</reference>
<proteinExistence type="predicted"/>
<dbReference type="OrthoDB" id="1397020at2"/>
<evidence type="ECO:0000313" key="1">
    <source>
        <dbReference type="EMBL" id="RBL91806.1"/>
    </source>
</evidence>
<dbReference type="EMBL" id="QFFJ01000001">
    <property type="protein sequence ID" value="RBL91806.1"/>
    <property type="molecule type" value="Genomic_DNA"/>
</dbReference>